<keyword evidence="2" id="KW-1185">Reference proteome</keyword>
<dbReference type="AlphaFoldDB" id="A0A8K0K169"/>
<comment type="caution">
    <text evidence="1">The sequence shown here is derived from an EMBL/GenBank/DDBJ whole genome shotgun (WGS) entry which is preliminary data.</text>
</comment>
<evidence type="ECO:0000313" key="2">
    <source>
        <dbReference type="Proteomes" id="UP000792457"/>
    </source>
</evidence>
<dbReference type="OrthoDB" id="6419576at2759"/>
<protein>
    <submittedName>
        <fullName evidence="1">Uncharacterized protein</fullName>
    </submittedName>
</protein>
<feature type="non-terminal residue" evidence="1">
    <location>
        <position position="1"/>
    </location>
</feature>
<proteinExistence type="predicted"/>
<sequence>MAKLARDFMPHIRTREQLWEMQYQLRANMNEYVDRMLSNSRQFFLENELDPMKLPDFIRTFSHT</sequence>
<dbReference type="EMBL" id="KZ308238">
    <property type="protein sequence ID" value="KAG8225480.1"/>
    <property type="molecule type" value="Genomic_DNA"/>
</dbReference>
<gene>
    <name evidence="1" type="ORF">J437_LFUL004481</name>
</gene>
<organism evidence="1 2">
    <name type="scientific">Ladona fulva</name>
    <name type="common">Scarce chaser dragonfly</name>
    <name type="synonym">Libellula fulva</name>
    <dbReference type="NCBI Taxonomy" id="123851"/>
    <lineage>
        <taxon>Eukaryota</taxon>
        <taxon>Metazoa</taxon>
        <taxon>Ecdysozoa</taxon>
        <taxon>Arthropoda</taxon>
        <taxon>Hexapoda</taxon>
        <taxon>Insecta</taxon>
        <taxon>Pterygota</taxon>
        <taxon>Palaeoptera</taxon>
        <taxon>Odonata</taxon>
        <taxon>Epiprocta</taxon>
        <taxon>Anisoptera</taxon>
        <taxon>Libelluloidea</taxon>
        <taxon>Libellulidae</taxon>
        <taxon>Ladona</taxon>
    </lineage>
</organism>
<dbReference type="InterPro" id="IPR038602">
    <property type="entry name" value="Mite_allergen_7_sf"/>
</dbReference>
<accession>A0A8K0K169</accession>
<name>A0A8K0K169_LADFU</name>
<reference evidence="1" key="2">
    <citation type="submission" date="2017-10" db="EMBL/GenBank/DDBJ databases">
        <title>Ladona fulva Genome sequencing and assembly.</title>
        <authorList>
            <person name="Murali S."/>
            <person name="Richards S."/>
            <person name="Bandaranaike D."/>
            <person name="Bellair M."/>
            <person name="Blankenburg K."/>
            <person name="Chao H."/>
            <person name="Dinh H."/>
            <person name="Doddapaneni H."/>
            <person name="Dugan-Rocha S."/>
            <person name="Elkadiri S."/>
            <person name="Gnanaolivu R."/>
            <person name="Hernandez B."/>
            <person name="Skinner E."/>
            <person name="Javaid M."/>
            <person name="Lee S."/>
            <person name="Li M."/>
            <person name="Ming W."/>
            <person name="Munidasa M."/>
            <person name="Muniz J."/>
            <person name="Nguyen L."/>
            <person name="Hughes D."/>
            <person name="Osuji N."/>
            <person name="Pu L.-L."/>
            <person name="Puazo M."/>
            <person name="Qu C."/>
            <person name="Quiroz J."/>
            <person name="Raj R."/>
            <person name="Weissenberger G."/>
            <person name="Xin Y."/>
            <person name="Zou X."/>
            <person name="Han Y."/>
            <person name="Worley K."/>
            <person name="Muzny D."/>
            <person name="Gibbs R."/>
        </authorList>
    </citation>
    <scope>NUCLEOTIDE SEQUENCE</scope>
    <source>
        <strain evidence="1">Sampled in the wild</strain>
    </source>
</reference>
<evidence type="ECO:0000313" key="1">
    <source>
        <dbReference type="EMBL" id="KAG8225480.1"/>
    </source>
</evidence>
<reference evidence="1" key="1">
    <citation type="submission" date="2013-04" db="EMBL/GenBank/DDBJ databases">
        <authorList>
            <person name="Qu J."/>
            <person name="Murali S.C."/>
            <person name="Bandaranaike D."/>
            <person name="Bellair M."/>
            <person name="Blankenburg K."/>
            <person name="Chao H."/>
            <person name="Dinh H."/>
            <person name="Doddapaneni H."/>
            <person name="Downs B."/>
            <person name="Dugan-Rocha S."/>
            <person name="Elkadiri S."/>
            <person name="Gnanaolivu R.D."/>
            <person name="Hernandez B."/>
            <person name="Javaid M."/>
            <person name="Jayaseelan J.C."/>
            <person name="Lee S."/>
            <person name="Li M."/>
            <person name="Ming W."/>
            <person name="Munidasa M."/>
            <person name="Muniz J."/>
            <person name="Nguyen L."/>
            <person name="Ongeri F."/>
            <person name="Osuji N."/>
            <person name="Pu L.-L."/>
            <person name="Puazo M."/>
            <person name="Qu C."/>
            <person name="Quiroz J."/>
            <person name="Raj R."/>
            <person name="Weissenberger G."/>
            <person name="Xin Y."/>
            <person name="Zou X."/>
            <person name="Han Y."/>
            <person name="Richards S."/>
            <person name="Worley K."/>
            <person name="Muzny D."/>
            <person name="Gibbs R."/>
        </authorList>
    </citation>
    <scope>NUCLEOTIDE SEQUENCE</scope>
    <source>
        <strain evidence="1">Sampled in the wild</strain>
    </source>
</reference>
<dbReference type="Proteomes" id="UP000792457">
    <property type="component" value="Unassembled WGS sequence"/>
</dbReference>
<dbReference type="Gene3D" id="3.15.10.50">
    <property type="match status" value="1"/>
</dbReference>